<name>A0A419V3A2_9BACL</name>
<evidence type="ECO:0000256" key="1">
    <source>
        <dbReference type="ARBA" id="ARBA00004141"/>
    </source>
</evidence>
<dbReference type="InterPro" id="IPR012340">
    <property type="entry name" value="NA-bd_OB-fold"/>
</dbReference>
<reference evidence="7 8" key="1">
    <citation type="submission" date="2018-09" db="EMBL/GenBank/DDBJ databases">
        <title>Genomic Encyclopedia of Archaeal and Bacterial Type Strains, Phase II (KMG-II): from individual species to whole genera.</title>
        <authorList>
            <person name="Goeker M."/>
        </authorList>
    </citation>
    <scope>NUCLEOTIDE SEQUENCE [LARGE SCALE GENOMIC DNA]</scope>
    <source>
        <strain evidence="7 8">DSM 17008</strain>
    </source>
</reference>
<dbReference type="SUPFAM" id="SSF141322">
    <property type="entry name" value="NfeD domain-like"/>
    <property type="match status" value="1"/>
</dbReference>
<accession>A0A419V3A2</accession>
<comment type="subcellular location">
    <subcellularLocation>
        <location evidence="1">Membrane</location>
        <topology evidence="1">Multi-pass membrane protein</topology>
    </subcellularLocation>
</comment>
<dbReference type="PANTHER" id="PTHR33507:SF3">
    <property type="entry name" value="INNER MEMBRANE PROTEIN YBBJ"/>
    <property type="match status" value="1"/>
</dbReference>
<feature type="domain" description="NfeD-like C-terminal" evidence="6">
    <location>
        <begin position="152"/>
        <end position="207"/>
    </location>
</feature>
<dbReference type="InterPro" id="IPR002810">
    <property type="entry name" value="NfeD-like_C"/>
</dbReference>
<dbReference type="RefSeq" id="WP_120193394.1">
    <property type="nucleotide sequence ID" value="NZ_RAPK01000009.1"/>
</dbReference>
<dbReference type="Proteomes" id="UP000285120">
    <property type="component" value="Unassembled WGS sequence"/>
</dbReference>
<dbReference type="Pfam" id="PF01957">
    <property type="entry name" value="NfeD"/>
    <property type="match status" value="1"/>
</dbReference>
<dbReference type="InterPro" id="IPR052165">
    <property type="entry name" value="Membrane_assoc_protease"/>
</dbReference>
<proteinExistence type="predicted"/>
<evidence type="ECO:0000313" key="7">
    <source>
        <dbReference type="EMBL" id="RKD73005.1"/>
    </source>
</evidence>
<organism evidence="7 8">
    <name type="scientific">Sinobaca qinghaiensis</name>
    <dbReference type="NCBI Taxonomy" id="342944"/>
    <lineage>
        <taxon>Bacteria</taxon>
        <taxon>Bacillati</taxon>
        <taxon>Bacillota</taxon>
        <taxon>Bacilli</taxon>
        <taxon>Bacillales</taxon>
        <taxon>Sporolactobacillaceae</taxon>
        <taxon>Sinobaca</taxon>
    </lineage>
</organism>
<keyword evidence="3 5" id="KW-1133">Transmembrane helix</keyword>
<feature type="transmembrane region" description="Helical" evidence="5">
    <location>
        <begin position="31"/>
        <end position="47"/>
    </location>
</feature>
<sequence>MEWLDQASVGFIVVFLATLFLIGELLVKTKGLFGILGLAFITLYFAHHIEGAASIWILALYAGGLMLIIFDGKVTGDGTFGVIGIILMSLSVAVPTPGILYGVLAVFGFLLGIVGALVFLKVFPRRGLWDKLTLKDKLSSDSGYNSMNESYKELIGKKGKALTAFRPTGTIEVEGERYSATSGGQWIEAGVDIEVVSADGTRILIKKMEQASQTSS</sequence>
<evidence type="ECO:0000259" key="6">
    <source>
        <dbReference type="Pfam" id="PF01957"/>
    </source>
</evidence>
<evidence type="ECO:0000256" key="5">
    <source>
        <dbReference type="SAM" id="Phobius"/>
    </source>
</evidence>
<dbReference type="GO" id="GO:0005886">
    <property type="term" value="C:plasma membrane"/>
    <property type="evidence" value="ECO:0007669"/>
    <property type="project" value="TreeGrafter"/>
</dbReference>
<feature type="transmembrane region" description="Helical" evidence="5">
    <location>
        <begin position="100"/>
        <end position="123"/>
    </location>
</feature>
<keyword evidence="2 5" id="KW-0812">Transmembrane</keyword>
<evidence type="ECO:0000256" key="3">
    <source>
        <dbReference type="ARBA" id="ARBA00022989"/>
    </source>
</evidence>
<evidence type="ECO:0000256" key="2">
    <source>
        <dbReference type="ARBA" id="ARBA00022692"/>
    </source>
</evidence>
<keyword evidence="4 5" id="KW-0472">Membrane</keyword>
<gene>
    <name evidence="7" type="ORF">ATL39_2207</name>
</gene>
<dbReference type="AlphaFoldDB" id="A0A419V3A2"/>
<feature type="transmembrane region" description="Helical" evidence="5">
    <location>
        <begin position="53"/>
        <end position="70"/>
    </location>
</feature>
<feature type="transmembrane region" description="Helical" evidence="5">
    <location>
        <begin position="6"/>
        <end position="26"/>
    </location>
</feature>
<dbReference type="Gene3D" id="2.40.50.140">
    <property type="entry name" value="Nucleic acid-binding proteins"/>
    <property type="match status" value="1"/>
</dbReference>
<evidence type="ECO:0000313" key="8">
    <source>
        <dbReference type="Proteomes" id="UP000285120"/>
    </source>
</evidence>
<comment type="caution">
    <text evidence="7">The sequence shown here is derived from an EMBL/GenBank/DDBJ whole genome shotgun (WGS) entry which is preliminary data.</text>
</comment>
<dbReference type="PANTHER" id="PTHR33507">
    <property type="entry name" value="INNER MEMBRANE PROTEIN YBBJ"/>
    <property type="match status" value="1"/>
</dbReference>
<feature type="transmembrane region" description="Helical" evidence="5">
    <location>
        <begin position="77"/>
        <end position="94"/>
    </location>
</feature>
<protein>
    <submittedName>
        <fullName evidence="7">NfeD-like partner-binding protein</fullName>
    </submittedName>
</protein>
<dbReference type="EMBL" id="RAPK01000009">
    <property type="protein sequence ID" value="RKD73005.1"/>
    <property type="molecule type" value="Genomic_DNA"/>
</dbReference>
<evidence type="ECO:0000256" key="4">
    <source>
        <dbReference type="ARBA" id="ARBA00023136"/>
    </source>
</evidence>
<dbReference type="OrthoDB" id="9806253at2"/>
<keyword evidence="8" id="KW-1185">Reference proteome</keyword>